<feature type="compositionally biased region" description="Pro residues" evidence="1">
    <location>
        <begin position="90"/>
        <end position="102"/>
    </location>
</feature>
<evidence type="ECO:0000313" key="2">
    <source>
        <dbReference type="EnsemblPlants" id="ORUFI07G09590.1"/>
    </source>
</evidence>
<name>A0A0E0Q6E0_ORYRU</name>
<feature type="compositionally biased region" description="Low complexity" evidence="1">
    <location>
        <begin position="106"/>
        <end position="144"/>
    </location>
</feature>
<evidence type="ECO:0000313" key="3">
    <source>
        <dbReference type="Proteomes" id="UP000008022"/>
    </source>
</evidence>
<reference evidence="2" key="2">
    <citation type="submission" date="2015-06" db="UniProtKB">
        <authorList>
            <consortium name="EnsemblPlants"/>
        </authorList>
    </citation>
    <scope>IDENTIFICATION</scope>
</reference>
<dbReference type="HOGENOM" id="CLU_134695_0_0_1"/>
<organism evidence="2 3">
    <name type="scientific">Oryza rufipogon</name>
    <name type="common">Brownbeard rice</name>
    <name type="synonym">Asian wild rice</name>
    <dbReference type="NCBI Taxonomy" id="4529"/>
    <lineage>
        <taxon>Eukaryota</taxon>
        <taxon>Viridiplantae</taxon>
        <taxon>Streptophyta</taxon>
        <taxon>Embryophyta</taxon>
        <taxon>Tracheophyta</taxon>
        <taxon>Spermatophyta</taxon>
        <taxon>Magnoliopsida</taxon>
        <taxon>Liliopsida</taxon>
        <taxon>Poales</taxon>
        <taxon>Poaceae</taxon>
        <taxon>BOP clade</taxon>
        <taxon>Oryzoideae</taxon>
        <taxon>Oryzeae</taxon>
        <taxon>Oryzinae</taxon>
        <taxon>Oryza</taxon>
    </lineage>
</organism>
<keyword evidence="3" id="KW-1185">Reference proteome</keyword>
<reference evidence="3" key="1">
    <citation type="submission" date="2013-06" db="EMBL/GenBank/DDBJ databases">
        <authorList>
            <person name="Zhao Q."/>
        </authorList>
    </citation>
    <scope>NUCLEOTIDE SEQUENCE</scope>
    <source>
        <strain evidence="3">cv. W1943</strain>
    </source>
</reference>
<dbReference type="Gramene" id="ORUFI07G09590.1">
    <property type="protein sequence ID" value="ORUFI07G09590.1"/>
    <property type="gene ID" value="ORUFI07G09590"/>
</dbReference>
<evidence type="ECO:0000256" key="1">
    <source>
        <dbReference type="SAM" id="MobiDB-lite"/>
    </source>
</evidence>
<dbReference type="AlphaFoldDB" id="A0A0E0Q6E0"/>
<dbReference type="Proteomes" id="UP000008022">
    <property type="component" value="Unassembled WGS sequence"/>
</dbReference>
<accession>A0A0E0Q6E0</accession>
<dbReference type="OMA" id="WQRSTHW"/>
<feature type="region of interest" description="Disordered" evidence="1">
    <location>
        <begin position="85"/>
        <end position="144"/>
    </location>
</feature>
<protein>
    <submittedName>
        <fullName evidence="2">Uncharacterized protein</fullName>
    </submittedName>
</protein>
<proteinExistence type="predicted"/>
<dbReference type="EnsemblPlants" id="ORUFI07G09590.1">
    <property type="protein sequence ID" value="ORUFI07G09590.1"/>
    <property type="gene ID" value="ORUFI07G09590"/>
</dbReference>
<feature type="region of interest" description="Disordered" evidence="1">
    <location>
        <begin position="1"/>
        <end position="20"/>
    </location>
</feature>
<sequence length="169" mass="18291">MESNTTNQQQQHHHDEHHVPMMCRGHPPVPLPLSQWRGRCRTVLWQAHTSDTSLRHFPVQWALEVVIVAVVHTERAVVDWWQRSTHWRGPWPPPLPSRPRAPPSTEQAACASGSATAAEQAARAPGTATEQAAAAVEQTTASEQATAVRAAAAEQATTAEQAAATAAAE</sequence>